<dbReference type="RefSeq" id="WP_197008111.1">
    <property type="nucleotide sequence ID" value="NZ_BONS01000013.1"/>
</dbReference>
<comment type="caution">
    <text evidence="1">The sequence shown here is derived from an EMBL/GenBank/DDBJ whole genome shotgun (WGS) entry which is preliminary data.</text>
</comment>
<keyword evidence="2" id="KW-1185">Reference proteome</keyword>
<name>A0A8J7GQT7_9ACTN</name>
<reference evidence="1" key="1">
    <citation type="submission" date="2020-11" db="EMBL/GenBank/DDBJ databases">
        <title>Sequencing the genomes of 1000 actinobacteria strains.</title>
        <authorList>
            <person name="Klenk H.-P."/>
        </authorList>
    </citation>
    <scope>NUCLEOTIDE SEQUENCE</scope>
    <source>
        <strain evidence="1">DSM 45356</strain>
    </source>
</reference>
<protein>
    <recommendedName>
        <fullName evidence="3">Cyclase</fullName>
    </recommendedName>
</protein>
<gene>
    <name evidence="1" type="ORF">IW245_007921</name>
</gene>
<evidence type="ECO:0008006" key="3">
    <source>
        <dbReference type="Google" id="ProtNLM"/>
    </source>
</evidence>
<evidence type="ECO:0000313" key="1">
    <source>
        <dbReference type="EMBL" id="MBG6141727.1"/>
    </source>
</evidence>
<sequence length="111" mass="12257">MTTLHIEHAITGYDAWKAVFDQFAEVRRQSGVRGHRISRPVDDERYVLIDLDFATVAEAENFRTFLVTKVWSSPASSPALIGAPLARILESVEESAEEFAEAGQALGEHVG</sequence>
<dbReference type="EMBL" id="JADOUF010000001">
    <property type="protein sequence ID" value="MBG6141727.1"/>
    <property type="molecule type" value="Genomic_DNA"/>
</dbReference>
<organism evidence="1 2">
    <name type="scientific">Longispora fulva</name>
    <dbReference type="NCBI Taxonomy" id="619741"/>
    <lineage>
        <taxon>Bacteria</taxon>
        <taxon>Bacillati</taxon>
        <taxon>Actinomycetota</taxon>
        <taxon>Actinomycetes</taxon>
        <taxon>Micromonosporales</taxon>
        <taxon>Micromonosporaceae</taxon>
        <taxon>Longispora</taxon>
    </lineage>
</organism>
<evidence type="ECO:0000313" key="2">
    <source>
        <dbReference type="Proteomes" id="UP000622552"/>
    </source>
</evidence>
<proteinExistence type="predicted"/>
<accession>A0A8J7GQT7</accession>
<dbReference type="AlphaFoldDB" id="A0A8J7GQT7"/>
<dbReference type="Proteomes" id="UP000622552">
    <property type="component" value="Unassembled WGS sequence"/>
</dbReference>